<feature type="chain" id="PRO_5046415541" description="Lipoprotein" evidence="1">
    <location>
        <begin position="32"/>
        <end position="121"/>
    </location>
</feature>
<name>A0ABP9TMN4_9MICC</name>
<keyword evidence="3" id="KW-1185">Reference proteome</keyword>
<reference evidence="3" key="1">
    <citation type="journal article" date="2019" name="Int. J. Syst. Evol. Microbiol.">
        <title>The Global Catalogue of Microorganisms (GCM) 10K type strain sequencing project: providing services to taxonomists for standard genome sequencing and annotation.</title>
        <authorList>
            <consortium name="The Broad Institute Genomics Platform"/>
            <consortium name="The Broad Institute Genome Sequencing Center for Infectious Disease"/>
            <person name="Wu L."/>
            <person name="Ma J."/>
        </authorList>
    </citation>
    <scope>NUCLEOTIDE SEQUENCE [LARGE SCALE GENOMIC DNA]</scope>
    <source>
        <strain evidence="3">JCM 18952</strain>
    </source>
</reference>
<dbReference type="PROSITE" id="PS51257">
    <property type="entry name" value="PROKAR_LIPOPROTEIN"/>
    <property type="match status" value="1"/>
</dbReference>
<dbReference type="EMBL" id="BAABLK010000022">
    <property type="protein sequence ID" value="GAA5226700.1"/>
    <property type="molecule type" value="Genomic_DNA"/>
</dbReference>
<gene>
    <name evidence="2" type="ORF">GCM10025778_12330</name>
</gene>
<sequence length="121" mass="12047">MEAMRLTRSTLGAFAAAALLLLTVSGCTAIAGTASSAASSAAGQLAEGAKKELIKAVCAPVRDGSINAEDLKVVSSMVDAVREGGLPKEFISALDDVAGSGDKVPAQAQARLVSACDNALI</sequence>
<accession>A0ABP9TMN4</accession>
<organism evidence="2 3">
    <name type="scientific">Paeniglutamicibacter antarcticus</name>
    <dbReference type="NCBI Taxonomy" id="494023"/>
    <lineage>
        <taxon>Bacteria</taxon>
        <taxon>Bacillati</taxon>
        <taxon>Actinomycetota</taxon>
        <taxon>Actinomycetes</taxon>
        <taxon>Micrococcales</taxon>
        <taxon>Micrococcaceae</taxon>
        <taxon>Paeniglutamicibacter</taxon>
    </lineage>
</organism>
<comment type="caution">
    <text evidence="2">The sequence shown here is derived from an EMBL/GenBank/DDBJ whole genome shotgun (WGS) entry which is preliminary data.</text>
</comment>
<protein>
    <recommendedName>
        <fullName evidence="4">Lipoprotein</fullName>
    </recommendedName>
</protein>
<evidence type="ECO:0000313" key="3">
    <source>
        <dbReference type="Proteomes" id="UP001501257"/>
    </source>
</evidence>
<evidence type="ECO:0000256" key="1">
    <source>
        <dbReference type="SAM" id="SignalP"/>
    </source>
</evidence>
<proteinExistence type="predicted"/>
<keyword evidence="1" id="KW-0732">Signal</keyword>
<dbReference type="Proteomes" id="UP001501257">
    <property type="component" value="Unassembled WGS sequence"/>
</dbReference>
<feature type="signal peptide" evidence="1">
    <location>
        <begin position="1"/>
        <end position="31"/>
    </location>
</feature>
<evidence type="ECO:0000313" key="2">
    <source>
        <dbReference type="EMBL" id="GAA5226700.1"/>
    </source>
</evidence>
<evidence type="ECO:0008006" key="4">
    <source>
        <dbReference type="Google" id="ProtNLM"/>
    </source>
</evidence>